<reference evidence="2" key="2">
    <citation type="submission" date="2023-01" db="EMBL/GenBank/DDBJ databases">
        <title>Draft genome sequence of Agaribacter marinus strain NBRC 110023.</title>
        <authorList>
            <person name="Sun Q."/>
            <person name="Mori K."/>
        </authorList>
    </citation>
    <scope>NUCLEOTIDE SEQUENCE</scope>
    <source>
        <strain evidence="2">NBRC 110023</strain>
    </source>
</reference>
<comment type="caution">
    <text evidence="2">The sequence shown here is derived from an EMBL/GenBank/DDBJ whole genome shotgun (WGS) entry which is preliminary data.</text>
</comment>
<evidence type="ECO:0000313" key="3">
    <source>
        <dbReference type="Proteomes" id="UP001156601"/>
    </source>
</evidence>
<dbReference type="Proteomes" id="UP001156601">
    <property type="component" value="Unassembled WGS sequence"/>
</dbReference>
<proteinExistence type="predicted"/>
<sequence length="196" mass="19961">MLNRYFISCLLLILPFTLAAQEQLAVYGDDNQPGTRIHKQILGDMDAGASQNDAVSNTIDIALEKNATILSAEAKSTVALDKELSASFFQEMLLSNSLIDAVKVLSELNAGKVVQVVTLAVQLYPNFAQEAIDGATLAGVIPAQDALLVALQAGADPSTITEAAAAGGEVTTLIAPLGAGTGAGGTGGGDTTASTN</sequence>
<accession>A0AA37WMK9</accession>
<dbReference type="RefSeq" id="WP_284219294.1">
    <property type="nucleotide sequence ID" value="NZ_BSOT01000019.1"/>
</dbReference>
<gene>
    <name evidence="2" type="ORF">GCM10007852_37830</name>
</gene>
<feature type="signal peptide" evidence="1">
    <location>
        <begin position="1"/>
        <end position="19"/>
    </location>
</feature>
<keyword evidence="1" id="KW-0732">Signal</keyword>
<protein>
    <submittedName>
        <fullName evidence="2">Uncharacterized protein</fullName>
    </submittedName>
</protein>
<dbReference type="EMBL" id="BSOT01000019">
    <property type="protein sequence ID" value="GLR72875.1"/>
    <property type="molecule type" value="Genomic_DNA"/>
</dbReference>
<keyword evidence="3" id="KW-1185">Reference proteome</keyword>
<name>A0AA37WMK9_9ALTE</name>
<feature type="chain" id="PRO_5041435650" evidence="1">
    <location>
        <begin position="20"/>
        <end position="196"/>
    </location>
</feature>
<evidence type="ECO:0000313" key="2">
    <source>
        <dbReference type="EMBL" id="GLR72875.1"/>
    </source>
</evidence>
<evidence type="ECO:0000256" key="1">
    <source>
        <dbReference type="SAM" id="SignalP"/>
    </source>
</evidence>
<organism evidence="2 3">
    <name type="scientific">Agaribacter marinus</name>
    <dbReference type="NCBI Taxonomy" id="1431249"/>
    <lineage>
        <taxon>Bacteria</taxon>
        <taxon>Pseudomonadati</taxon>
        <taxon>Pseudomonadota</taxon>
        <taxon>Gammaproteobacteria</taxon>
        <taxon>Alteromonadales</taxon>
        <taxon>Alteromonadaceae</taxon>
        <taxon>Agaribacter</taxon>
    </lineage>
</organism>
<dbReference type="AlphaFoldDB" id="A0AA37WMK9"/>
<reference evidence="2" key="1">
    <citation type="journal article" date="2014" name="Int. J. Syst. Evol. Microbiol.">
        <title>Complete genome sequence of Corynebacterium casei LMG S-19264T (=DSM 44701T), isolated from a smear-ripened cheese.</title>
        <authorList>
            <consortium name="US DOE Joint Genome Institute (JGI-PGF)"/>
            <person name="Walter F."/>
            <person name="Albersmeier A."/>
            <person name="Kalinowski J."/>
            <person name="Ruckert C."/>
        </authorList>
    </citation>
    <scope>NUCLEOTIDE SEQUENCE</scope>
    <source>
        <strain evidence="2">NBRC 110023</strain>
    </source>
</reference>